<feature type="domain" description="Reverse transcriptase" evidence="1">
    <location>
        <begin position="148"/>
        <end position="266"/>
    </location>
</feature>
<dbReference type="PANTHER" id="PTHR46890:SF48">
    <property type="entry name" value="RNA-DIRECTED DNA POLYMERASE"/>
    <property type="match status" value="1"/>
</dbReference>
<dbReference type="EMBL" id="JABCRI010000004">
    <property type="protein sequence ID" value="KAF8407579.1"/>
    <property type="molecule type" value="Genomic_DNA"/>
</dbReference>
<sequence>MVLPDGSVLDNMEMVHHGAVNYFEQFLSQVTSVQRPNLDSIIQPVISEDSIRQLKEEPTEEEVYEAFSSILVDSNSGSDGFGSSFYLTYWKIVKNDVMEVVRKFFKVLVGKLSLVIGDLISLEQCAFVKGKSLLENVTLTQEMTKLLHRRNCISTTWFSVMMHDTYRGFFKSKRGLRQGDPLSQYIFIIMEEALSRLIQKKMTEKRILPFAHPSGAPIISHLLYADDVVIFVNACKKSVQNLMEVLKEYESWTGQRVNKDKSAIFFSKKLGAQQKRELLHEIGFIELGLAQMVTEENCYLYVESSFECLSVDEKVRRAGVSLASAYDCCDSRQSEDLEHVLNKGEFAVDI</sequence>
<evidence type="ECO:0000313" key="2">
    <source>
        <dbReference type="EMBL" id="KAF8407579.1"/>
    </source>
</evidence>
<dbReference type="OrthoDB" id="1430937at2759"/>
<keyword evidence="3" id="KW-1185">Reference proteome</keyword>
<dbReference type="OMA" id="RNCISTT"/>
<name>A0A834ZHP4_TETSI</name>
<evidence type="ECO:0000259" key="1">
    <source>
        <dbReference type="Pfam" id="PF00078"/>
    </source>
</evidence>
<dbReference type="InterPro" id="IPR052343">
    <property type="entry name" value="Retrotransposon-Effector_Assoc"/>
</dbReference>
<gene>
    <name evidence="2" type="ORF">HHK36_006713</name>
</gene>
<dbReference type="PANTHER" id="PTHR46890">
    <property type="entry name" value="NON-LTR RETROLELEMENT REVERSE TRANSCRIPTASE-LIKE PROTEIN-RELATED"/>
    <property type="match status" value="1"/>
</dbReference>
<reference evidence="2 3" key="1">
    <citation type="submission" date="2020-04" db="EMBL/GenBank/DDBJ databases">
        <title>Plant Genome Project.</title>
        <authorList>
            <person name="Zhang R.-G."/>
        </authorList>
    </citation>
    <scope>NUCLEOTIDE SEQUENCE [LARGE SCALE GENOMIC DNA]</scope>
    <source>
        <strain evidence="2">YNK0</strain>
        <tissue evidence="2">Leaf</tissue>
    </source>
</reference>
<dbReference type="InterPro" id="IPR043502">
    <property type="entry name" value="DNA/RNA_pol_sf"/>
</dbReference>
<organism evidence="2 3">
    <name type="scientific">Tetracentron sinense</name>
    <name type="common">Spur-leaf</name>
    <dbReference type="NCBI Taxonomy" id="13715"/>
    <lineage>
        <taxon>Eukaryota</taxon>
        <taxon>Viridiplantae</taxon>
        <taxon>Streptophyta</taxon>
        <taxon>Embryophyta</taxon>
        <taxon>Tracheophyta</taxon>
        <taxon>Spermatophyta</taxon>
        <taxon>Magnoliopsida</taxon>
        <taxon>Trochodendrales</taxon>
        <taxon>Trochodendraceae</taxon>
        <taxon>Tetracentron</taxon>
    </lineage>
</organism>
<accession>A0A834ZHP4</accession>
<dbReference type="AlphaFoldDB" id="A0A834ZHP4"/>
<proteinExistence type="predicted"/>
<evidence type="ECO:0000313" key="3">
    <source>
        <dbReference type="Proteomes" id="UP000655225"/>
    </source>
</evidence>
<dbReference type="Pfam" id="PF00078">
    <property type="entry name" value="RVT_1"/>
    <property type="match status" value="1"/>
</dbReference>
<protein>
    <recommendedName>
        <fullName evidence="1">Reverse transcriptase domain-containing protein</fullName>
    </recommendedName>
</protein>
<dbReference type="Proteomes" id="UP000655225">
    <property type="component" value="Unassembled WGS sequence"/>
</dbReference>
<comment type="caution">
    <text evidence="2">The sequence shown here is derived from an EMBL/GenBank/DDBJ whole genome shotgun (WGS) entry which is preliminary data.</text>
</comment>
<dbReference type="SUPFAM" id="SSF56672">
    <property type="entry name" value="DNA/RNA polymerases"/>
    <property type="match status" value="1"/>
</dbReference>
<dbReference type="InterPro" id="IPR000477">
    <property type="entry name" value="RT_dom"/>
</dbReference>